<proteinExistence type="predicted"/>
<gene>
    <name evidence="4" type="ORF">X797_012302</name>
</gene>
<dbReference type="GO" id="GO:0003676">
    <property type="term" value="F:nucleic acid binding"/>
    <property type="evidence" value="ECO:0007669"/>
    <property type="project" value="InterPro"/>
</dbReference>
<feature type="compositionally biased region" description="Basic residues" evidence="2">
    <location>
        <begin position="96"/>
        <end position="105"/>
    </location>
</feature>
<dbReference type="InterPro" id="IPR036875">
    <property type="entry name" value="Znf_CCHC_sf"/>
</dbReference>
<dbReference type="EMBL" id="JELW01000207">
    <property type="protein sequence ID" value="EXU94624.1"/>
    <property type="molecule type" value="Genomic_DNA"/>
</dbReference>
<organism evidence="4 5">
    <name type="scientific">Metarhizium robertsii</name>
    <dbReference type="NCBI Taxonomy" id="568076"/>
    <lineage>
        <taxon>Eukaryota</taxon>
        <taxon>Fungi</taxon>
        <taxon>Dikarya</taxon>
        <taxon>Ascomycota</taxon>
        <taxon>Pezizomycotina</taxon>
        <taxon>Sordariomycetes</taxon>
        <taxon>Hypocreomycetidae</taxon>
        <taxon>Hypocreales</taxon>
        <taxon>Clavicipitaceae</taxon>
        <taxon>Metarhizium</taxon>
    </lineage>
</organism>
<dbReference type="eggNOG" id="ENOG502RUPD">
    <property type="taxonomic scope" value="Eukaryota"/>
</dbReference>
<keyword evidence="1" id="KW-0863">Zinc-finger</keyword>
<dbReference type="OrthoDB" id="5041117at2759"/>
<dbReference type="HOGENOM" id="CLU_013929_15_1_1"/>
<feature type="region of interest" description="Disordered" evidence="2">
    <location>
        <begin position="90"/>
        <end position="155"/>
    </location>
</feature>
<dbReference type="InterPro" id="IPR001878">
    <property type="entry name" value="Znf_CCHC"/>
</dbReference>
<keyword evidence="1" id="KW-0862">Zinc</keyword>
<dbReference type="PROSITE" id="PS50158">
    <property type="entry name" value="ZF_CCHC"/>
    <property type="match status" value="1"/>
</dbReference>
<evidence type="ECO:0000256" key="1">
    <source>
        <dbReference type="PROSITE-ProRule" id="PRU00047"/>
    </source>
</evidence>
<feature type="compositionally biased region" description="Basic residues" evidence="2">
    <location>
        <begin position="136"/>
        <end position="152"/>
    </location>
</feature>
<feature type="domain" description="CCHC-type" evidence="3">
    <location>
        <begin position="148"/>
        <end position="163"/>
    </location>
</feature>
<keyword evidence="1" id="KW-0479">Metal-binding</keyword>
<evidence type="ECO:0000256" key="2">
    <source>
        <dbReference type="SAM" id="MobiDB-lite"/>
    </source>
</evidence>
<evidence type="ECO:0000313" key="4">
    <source>
        <dbReference type="EMBL" id="EXU94624.1"/>
    </source>
</evidence>
<dbReference type="AlphaFoldDB" id="A0A014MU56"/>
<protein>
    <recommendedName>
        <fullName evidence="3">CCHC-type domain-containing protein</fullName>
    </recommendedName>
</protein>
<accession>A0A014MU56</accession>
<evidence type="ECO:0000259" key="3">
    <source>
        <dbReference type="PROSITE" id="PS50158"/>
    </source>
</evidence>
<reference evidence="4 5" key="1">
    <citation type="submission" date="2014-02" db="EMBL/GenBank/DDBJ databases">
        <title>The genome sequence of the entomopathogenic fungus Metarhizium robertsii ARSEF 2575.</title>
        <authorList>
            <person name="Giuliano Garisto Donzelli B."/>
            <person name="Roe B.A."/>
            <person name="Macmil S.L."/>
            <person name="Krasnoff S.B."/>
            <person name="Gibson D.M."/>
        </authorList>
    </citation>
    <scope>NUCLEOTIDE SEQUENCE [LARGE SCALE GENOMIC DNA]</scope>
    <source>
        <strain evidence="4 5">ARSEF 2575</strain>
    </source>
</reference>
<name>A0A014MU56_9HYPO</name>
<sequence length="176" mass="19707">MASINRSDHIDQSIDFQACVELPNLWVPKTPNNPTEATSQTDYIKRRISNHQESSPTSILAAVDQISKGACAIMQKMALLKAENEQLRPANAALSKQRRSRKTRLRQGSSMSIAEGHALQDQKDVDQQVQQESRQTRGRKPRDKTNGRRCGRCGKTGHNARTCQITVETSSEEDSY</sequence>
<comment type="caution">
    <text evidence="4">The sequence shown here is derived from an EMBL/GenBank/DDBJ whole genome shotgun (WGS) entry which is preliminary data.</text>
</comment>
<dbReference type="Proteomes" id="UP000030151">
    <property type="component" value="Unassembled WGS sequence"/>
</dbReference>
<dbReference type="GO" id="GO:0008270">
    <property type="term" value="F:zinc ion binding"/>
    <property type="evidence" value="ECO:0007669"/>
    <property type="project" value="UniProtKB-KW"/>
</dbReference>
<evidence type="ECO:0000313" key="5">
    <source>
        <dbReference type="Proteomes" id="UP000030151"/>
    </source>
</evidence>
<dbReference type="SUPFAM" id="SSF57756">
    <property type="entry name" value="Retrovirus zinc finger-like domains"/>
    <property type="match status" value="1"/>
</dbReference>